<accession>A0A438M5E0</accession>
<evidence type="ECO:0000259" key="1">
    <source>
        <dbReference type="PROSITE" id="PS50931"/>
    </source>
</evidence>
<organism evidence="2 3">
    <name type="scientific">Nonomuraea polychroma</name>
    <dbReference type="NCBI Taxonomy" id="46176"/>
    <lineage>
        <taxon>Bacteria</taxon>
        <taxon>Bacillati</taxon>
        <taxon>Actinomycetota</taxon>
        <taxon>Actinomycetes</taxon>
        <taxon>Streptosporangiales</taxon>
        <taxon>Streptosporangiaceae</taxon>
        <taxon>Nonomuraea</taxon>
    </lineage>
</organism>
<dbReference type="Pfam" id="PF13556">
    <property type="entry name" value="HTH_30"/>
    <property type="match status" value="1"/>
</dbReference>
<comment type="caution">
    <text evidence="2">The sequence shown here is derived from an EMBL/GenBank/DDBJ whole genome shotgun (WGS) entry which is preliminary data.</text>
</comment>
<name>A0A438M5E0_9ACTN</name>
<dbReference type="RefSeq" id="WP_206641434.1">
    <property type="nucleotide sequence ID" value="NZ_SAUN01000001.1"/>
</dbReference>
<dbReference type="PANTHER" id="PTHR33744:SF1">
    <property type="entry name" value="DNA-BINDING TRANSCRIPTIONAL ACTIVATOR ADER"/>
    <property type="match status" value="1"/>
</dbReference>
<evidence type="ECO:0000313" key="2">
    <source>
        <dbReference type="EMBL" id="RVX40807.1"/>
    </source>
</evidence>
<protein>
    <submittedName>
        <fullName evidence="2">PucR-like helix-turn-helix protein</fullName>
    </submittedName>
</protein>
<dbReference type="Proteomes" id="UP000284824">
    <property type="component" value="Unassembled WGS sequence"/>
</dbReference>
<sequence>MHVVAAKLTSLDPEAGAAIRVIERFDALVEGRTGVEPILRAVADITRCPVRFVDSERGIALRVDVDGWSGPPVSAPDADWLSAPVTKGGPPALWLERIGSCTLVEGMVLDRAVFAIREAIRREQDDFIGPVDVADAVSVVLDAAAAEPARLEAAHLLGLRTKDVCRVIARPGVPGQIELQGRNGASPLRIAAARRPTGSPRTGIGPAVTVLDLPKSWRQASLALAFAAEGDERDPGPSVVSAEELGTLTVLAAGLRGAGGQVPDVATLEAVAATAPWVLETLVAVVSHASLRLAAAALFVHHSTLHARLATIERHLGWPVRDAPGRLRVHLALAARRYLLHPPEITG</sequence>
<proteinExistence type="predicted"/>
<dbReference type="AlphaFoldDB" id="A0A438M5E0"/>
<dbReference type="PANTHER" id="PTHR33744">
    <property type="entry name" value="CARBOHYDRATE DIACID REGULATOR"/>
    <property type="match status" value="1"/>
</dbReference>
<dbReference type="InterPro" id="IPR025736">
    <property type="entry name" value="PucR_C-HTH_dom"/>
</dbReference>
<gene>
    <name evidence="2" type="ORF">EDD27_3237</name>
</gene>
<dbReference type="InterPro" id="IPR042070">
    <property type="entry name" value="PucR_C-HTH_sf"/>
</dbReference>
<reference evidence="2 3" key="1">
    <citation type="submission" date="2019-01" db="EMBL/GenBank/DDBJ databases">
        <title>Sequencing the genomes of 1000 actinobacteria strains.</title>
        <authorList>
            <person name="Klenk H.-P."/>
        </authorList>
    </citation>
    <scope>NUCLEOTIDE SEQUENCE [LARGE SCALE GENOMIC DNA]</scope>
    <source>
        <strain evidence="2 3">DSM 43925</strain>
    </source>
</reference>
<dbReference type="Gene3D" id="1.10.10.2840">
    <property type="entry name" value="PucR C-terminal helix-turn-helix domain"/>
    <property type="match status" value="1"/>
</dbReference>
<keyword evidence="3" id="KW-1185">Reference proteome</keyword>
<feature type="domain" description="HTH lysR-type" evidence="1">
    <location>
        <begin position="279"/>
        <end position="317"/>
    </location>
</feature>
<dbReference type="EMBL" id="SAUN01000001">
    <property type="protein sequence ID" value="RVX40807.1"/>
    <property type="molecule type" value="Genomic_DNA"/>
</dbReference>
<dbReference type="InterPro" id="IPR000847">
    <property type="entry name" value="LysR_HTH_N"/>
</dbReference>
<evidence type="ECO:0000313" key="3">
    <source>
        <dbReference type="Proteomes" id="UP000284824"/>
    </source>
</evidence>
<dbReference type="InterPro" id="IPR051448">
    <property type="entry name" value="CdaR-like_regulators"/>
</dbReference>
<dbReference type="PROSITE" id="PS50931">
    <property type="entry name" value="HTH_LYSR"/>
    <property type="match status" value="1"/>
</dbReference>
<dbReference type="GO" id="GO:0003700">
    <property type="term" value="F:DNA-binding transcription factor activity"/>
    <property type="evidence" value="ECO:0007669"/>
    <property type="project" value="InterPro"/>
</dbReference>